<accession>A0A517L4C7</accession>
<feature type="transmembrane region" description="Helical" evidence="2">
    <location>
        <begin position="12"/>
        <end position="28"/>
    </location>
</feature>
<feature type="transmembrane region" description="Helical" evidence="2">
    <location>
        <begin position="35"/>
        <end position="57"/>
    </location>
</feature>
<feature type="compositionally biased region" description="Acidic residues" evidence="1">
    <location>
        <begin position="168"/>
        <end position="177"/>
    </location>
</feature>
<keyword evidence="2" id="KW-0812">Transmembrane</keyword>
<proteinExistence type="predicted"/>
<reference evidence="3 4" key="1">
    <citation type="submission" date="2019-07" db="EMBL/GenBank/DDBJ databases">
        <title>Finished genome of Venturia effusa.</title>
        <authorList>
            <person name="Young C.A."/>
            <person name="Cox M.P."/>
            <person name="Ganley A.R.D."/>
            <person name="David W.J."/>
        </authorList>
    </citation>
    <scope>NUCLEOTIDE SEQUENCE [LARGE SCALE GENOMIC DNA]</scope>
    <source>
        <strain evidence="4">albino</strain>
    </source>
</reference>
<gene>
    <name evidence="3" type="ORF">FKW77_009932</name>
</gene>
<feature type="compositionally biased region" description="Basic residues" evidence="1">
    <location>
        <begin position="96"/>
        <end position="106"/>
    </location>
</feature>
<organism evidence="3 4">
    <name type="scientific">Venturia effusa</name>
    <dbReference type="NCBI Taxonomy" id="50376"/>
    <lineage>
        <taxon>Eukaryota</taxon>
        <taxon>Fungi</taxon>
        <taxon>Dikarya</taxon>
        <taxon>Ascomycota</taxon>
        <taxon>Pezizomycotina</taxon>
        <taxon>Dothideomycetes</taxon>
        <taxon>Pleosporomycetidae</taxon>
        <taxon>Venturiales</taxon>
        <taxon>Venturiaceae</taxon>
        <taxon>Venturia</taxon>
    </lineage>
</organism>
<dbReference type="AlphaFoldDB" id="A0A517L4C7"/>
<feature type="compositionally biased region" description="Pro residues" evidence="1">
    <location>
        <begin position="128"/>
        <end position="137"/>
    </location>
</feature>
<keyword evidence="2" id="KW-1133">Transmembrane helix</keyword>
<feature type="compositionally biased region" description="Pro residues" evidence="1">
    <location>
        <begin position="82"/>
        <end position="92"/>
    </location>
</feature>
<keyword evidence="2" id="KW-0472">Membrane</keyword>
<name>A0A517L4C7_9PEZI</name>
<keyword evidence="4" id="KW-1185">Reference proteome</keyword>
<dbReference type="Proteomes" id="UP000316270">
    <property type="component" value="Chromosome 4"/>
</dbReference>
<evidence type="ECO:0000256" key="1">
    <source>
        <dbReference type="SAM" id="MobiDB-lite"/>
    </source>
</evidence>
<dbReference type="EMBL" id="CP042188">
    <property type="protein sequence ID" value="QDS70459.1"/>
    <property type="molecule type" value="Genomic_DNA"/>
</dbReference>
<feature type="region of interest" description="Disordered" evidence="1">
    <location>
        <begin position="70"/>
        <end position="177"/>
    </location>
</feature>
<protein>
    <submittedName>
        <fullName evidence="3">Uncharacterized protein</fullName>
    </submittedName>
</protein>
<dbReference type="OrthoDB" id="4502894at2759"/>
<evidence type="ECO:0000313" key="4">
    <source>
        <dbReference type="Proteomes" id="UP000316270"/>
    </source>
</evidence>
<evidence type="ECO:0000256" key="2">
    <source>
        <dbReference type="SAM" id="Phobius"/>
    </source>
</evidence>
<evidence type="ECO:0000313" key="3">
    <source>
        <dbReference type="EMBL" id="QDS70459.1"/>
    </source>
</evidence>
<sequence>MNPYLETVLDFIYYFLYALLTALGWIAYPLKPIWYLLYVVALPFLYIGQFFASAVAYPAHPLHLSLDSRNSRPFDRSNPLPDENPPNNPPQPLSLHQRHSLKPTHQTRKEKPFPIPRLQKGKIKGPEEPPPNRPQPASPDRSEPRRILGFGTHASESDESEYVTYDDASADEWDWQG</sequence>